<dbReference type="InterPro" id="IPR026881">
    <property type="entry name" value="WYL_dom"/>
</dbReference>
<reference evidence="4 5" key="1">
    <citation type="submission" date="2016-11" db="EMBL/GenBank/DDBJ databases">
        <title>Paenibacillus species isolates.</title>
        <authorList>
            <person name="Beno S.M."/>
        </authorList>
    </citation>
    <scope>NUCLEOTIDE SEQUENCE [LARGE SCALE GENOMIC DNA]</scope>
    <source>
        <strain evidence="4 5">FSL R5-0378</strain>
    </source>
</reference>
<feature type="domain" description="WYL" evidence="2">
    <location>
        <begin position="145"/>
        <end position="210"/>
    </location>
</feature>
<proteinExistence type="predicted"/>
<keyword evidence="5" id="KW-1185">Reference proteome</keyword>
<accession>A0A1R1EIN2</accession>
<dbReference type="STRING" id="297318.BK138_25880"/>
<evidence type="ECO:0008006" key="6">
    <source>
        <dbReference type="Google" id="ProtNLM"/>
    </source>
</evidence>
<dbReference type="PIRSF" id="PIRSF016838">
    <property type="entry name" value="PafC"/>
    <property type="match status" value="1"/>
</dbReference>
<comment type="caution">
    <text evidence="4">The sequence shown here is derived from an EMBL/GenBank/DDBJ whole genome shotgun (WGS) entry which is preliminary data.</text>
</comment>
<evidence type="ECO:0000259" key="1">
    <source>
        <dbReference type="Pfam" id="PF08279"/>
    </source>
</evidence>
<organism evidence="4 5">
    <name type="scientific">Paenibacillus rhizosphaerae</name>
    <dbReference type="NCBI Taxonomy" id="297318"/>
    <lineage>
        <taxon>Bacteria</taxon>
        <taxon>Bacillati</taxon>
        <taxon>Bacillota</taxon>
        <taxon>Bacilli</taxon>
        <taxon>Bacillales</taxon>
        <taxon>Paenibacillaceae</taxon>
        <taxon>Paenibacillus</taxon>
    </lineage>
</organism>
<evidence type="ECO:0000313" key="4">
    <source>
        <dbReference type="EMBL" id="OMF51684.1"/>
    </source>
</evidence>
<dbReference type="InterPro" id="IPR051534">
    <property type="entry name" value="CBASS_pafABC_assoc_protein"/>
</dbReference>
<dbReference type="Pfam" id="PF08279">
    <property type="entry name" value="HTH_11"/>
    <property type="match status" value="1"/>
</dbReference>
<dbReference type="SUPFAM" id="SSF46785">
    <property type="entry name" value="Winged helix' DNA-binding domain"/>
    <property type="match status" value="1"/>
</dbReference>
<sequence>MTDRLIRLMRIITLVQAKPGILARELAERCGTSERTIYRDMDALSAMHIPITHQGHGKGYRFIGDFALYPLDWTEEEMSAFAALPSIMNQIKPILPAAFESAYEKVMAANHKRRADSAVTEQQEAMTSADKSAAAIRDQPPFLIPILMATLSQHTIQAEYVLSDRRERKSGRIDPYWLVPWKQRFYLVGRSHSERNIQIYALSNFQQVEVLDDVFVKVHMHVQQELLDPYHEQHEQDQIQFKIRISPRMASMFRTEAFIPPMRMAESRDGSLIVELCVTNVVEFISWLSQYGAEAEIMEPVFYREMMKRNLRKWLALYK</sequence>
<name>A0A1R1EIN2_9BACL</name>
<gene>
    <name evidence="4" type="ORF">BK138_25880</name>
</gene>
<protein>
    <recommendedName>
        <fullName evidence="6">Transcriptional regulator</fullName>
    </recommendedName>
</protein>
<dbReference type="EMBL" id="MRTP01000009">
    <property type="protein sequence ID" value="OMF51684.1"/>
    <property type="molecule type" value="Genomic_DNA"/>
</dbReference>
<dbReference type="InterPro" id="IPR036388">
    <property type="entry name" value="WH-like_DNA-bd_sf"/>
</dbReference>
<dbReference type="Gene3D" id="1.10.10.10">
    <property type="entry name" value="Winged helix-like DNA-binding domain superfamily/Winged helix DNA-binding domain"/>
    <property type="match status" value="1"/>
</dbReference>
<feature type="domain" description="WCX" evidence="3">
    <location>
        <begin position="238"/>
        <end position="315"/>
    </location>
</feature>
<dbReference type="PANTHER" id="PTHR34580:SF1">
    <property type="entry name" value="PROTEIN PAFC"/>
    <property type="match status" value="1"/>
</dbReference>
<dbReference type="Proteomes" id="UP000187172">
    <property type="component" value="Unassembled WGS sequence"/>
</dbReference>
<evidence type="ECO:0000259" key="2">
    <source>
        <dbReference type="Pfam" id="PF13280"/>
    </source>
</evidence>
<dbReference type="InterPro" id="IPR028349">
    <property type="entry name" value="PafC-like"/>
</dbReference>
<dbReference type="InterPro" id="IPR013196">
    <property type="entry name" value="HTH_11"/>
</dbReference>
<evidence type="ECO:0000313" key="5">
    <source>
        <dbReference type="Proteomes" id="UP000187172"/>
    </source>
</evidence>
<dbReference type="Pfam" id="PF13280">
    <property type="entry name" value="WYL"/>
    <property type="match status" value="1"/>
</dbReference>
<dbReference type="InterPro" id="IPR036390">
    <property type="entry name" value="WH_DNA-bd_sf"/>
</dbReference>
<dbReference type="PANTHER" id="PTHR34580">
    <property type="match status" value="1"/>
</dbReference>
<feature type="domain" description="Helix-turn-helix type 11" evidence="1">
    <location>
        <begin position="7"/>
        <end position="61"/>
    </location>
</feature>
<dbReference type="AlphaFoldDB" id="A0A1R1EIN2"/>
<dbReference type="RefSeq" id="WP_076173689.1">
    <property type="nucleotide sequence ID" value="NZ_MRTP01000009.1"/>
</dbReference>
<dbReference type="InterPro" id="IPR057727">
    <property type="entry name" value="WCX_dom"/>
</dbReference>
<dbReference type="Pfam" id="PF25583">
    <property type="entry name" value="WCX"/>
    <property type="match status" value="1"/>
</dbReference>
<evidence type="ECO:0000259" key="3">
    <source>
        <dbReference type="Pfam" id="PF25583"/>
    </source>
</evidence>